<dbReference type="OrthoDB" id="191037at2759"/>
<protein>
    <submittedName>
        <fullName evidence="4">Kelch-like 12, putative</fullName>
        <ecNumber evidence="4">2.3.1.97</ecNumber>
    </submittedName>
</protein>
<dbReference type="GeneID" id="14907336"/>
<evidence type="ECO:0000256" key="3">
    <source>
        <dbReference type="SAM" id="MobiDB-lite"/>
    </source>
</evidence>
<dbReference type="eggNOG" id="KOG4441">
    <property type="taxonomic scope" value="Eukaryota"/>
</dbReference>
<dbReference type="InterPro" id="IPR015915">
    <property type="entry name" value="Kelch-typ_b-propeller"/>
</dbReference>
<reference evidence="4 5" key="1">
    <citation type="submission" date="2011-07" db="EMBL/GenBank/DDBJ databases">
        <authorList>
            <person name="Coyne R."/>
            <person name="Brami D."/>
            <person name="Johnson J."/>
            <person name="Hostetler J."/>
            <person name="Hannick L."/>
            <person name="Clark T."/>
            <person name="Cassidy-Hanley D."/>
            <person name="Inman J."/>
        </authorList>
    </citation>
    <scope>NUCLEOTIDE SEQUENCE [LARGE SCALE GENOMIC DNA]</scope>
    <source>
        <strain evidence="4 5">G5</strain>
    </source>
</reference>
<sequence length="414" mass="47756">MKDISQNKNTFVRKQNTLQNYSNNSNNISTYSKNMQKEQKEQSPIQTTYSKKNQIKENENIPFQFDDDDQQFQFILNEDDIENNNILQQINNNFLKSFKSETTDTYINKLDFSIVNSQQPKDYIFVFGGFVENNINVIERYDIQQNNWDQVYNLDINRAKFSVVQLDNKVILIMGGKKNGLRVSQCEEFNLQQNIIQSSNISLTSPKSGFGVLNLGDNKIIVVGGNDGQSIQYSTELYDLNNLSVIKLENMNEKRDELAIAQGLDKRIYAIGGFGGKNNICLKTVERYDFQTEKWQTIASLNTPRRALCAVTLPDGIYAIGGFDGTNYLCSVEKYDESLNQWSYISNMNNPRCTLSAVISQDNQYIYVFGGFDNVPLNSVERYNLVEDKWEIIQNMKFSRFMHNSILIEEDIQK</sequence>
<dbReference type="EC" id="2.3.1.97" evidence="4"/>
<feature type="compositionally biased region" description="Polar residues" evidence="3">
    <location>
        <begin position="42"/>
        <end position="52"/>
    </location>
</feature>
<dbReference type="SMART" id="SM00612">
    <property type="entry name" value="Kelch"/>
    <property type="match status" value="6"/>
</dbReference>
<dbReference type="InParanoid" id="G0QUA0"/>
<name>G0QUA0_ICHMU</name>
<feature type="region of interest" description="Disordered" evidence="3">
    <location>
        <begin position="1"/>
        <end position="53"/>
    </location>
</feature>
<organism evidence="4 5">
    <name type="scientific">Ichthyophthirius multifiliis</name>
    <name type="common">White spot disease agent</name>
    <name type="synonym">Ich</name>
    <dbReference type="NCBI Taxonomy" id="5932"/>
    <lineage>
        <taxon>Eukaryota</taxon>
        <taxon>Sar</taxon>
        <taxon>Alveolata</taxon>
        <taxon>Ciliophora</taxon>
        <taxon>Intramacronucleata</taxon>
        <taxon>Oligohymenophorea</taxon>
        <taxon>Hymenostomatida</taxon>
        <taxon>Ophryoglenina</taxon>
        <taxon>Ichthyophthirius</taxon>
    </lineage>
</organism>
<dbReference type="STRING" id="857967.G0QUA0"/>
<feature type="compositionally biased region" description="Polar residues" evidence="3">
    <location>
        <begin position="1"/>
        <end position="14"/>
    </location>
</feature>
<dbReference type="AlphaFoldDB" id="G0QUA0"/>
<dbReference type="Pfam" id="PF01344">
    <property type="entry name" value="Kelch_1"/>
    <property type="match status" value="1"/>
</dbReference>
<dbReference type="InterPro" id="IPR011043">
    <property type="entry name" value="Gal_Oxase/kelch_b-propeller"/>
</dbReference>
<evidence type="ECO:0000313" key="4">
    <source>
        <dbReference type="EMBL" id="EGR31203.1"/>
    </source>
</evidence>
<gene>
    <name evidence="4" type="ORF">IMG5_115890</name>
</gene>
<dbReference type="Proteomes" id="UP000008983">
    <property type="component" value="Unassembled WGS sequence"/>
</dbReference>
<dbReference type="PANTHER" id="PTHR24412">
    <property type="entry name" value="KELCH PROTEIN"/>
    <property type="match status" value="1"/>
</dbReference>
<evidence type="ECO:0000256" key="2">
    <source>
        <dbReference type="ARBA" id="ARBA00022737"/>
    </source>
</evidence>
<dbReference type="PANTHER" id="PTHR24412:SF489">
    <property type="entry name" value="RING FINGER DOMAIN AND KELCH REPEAT-CONTAINING PROTEIN DDB_G0271372"/>
    <property type="match status" value="1"/>
</dbReference>
<keyword evidence="1" id="KW-0880">Kelch repeat</keyword>
<keyword evidence="4" id="KW-0808">Transferase</keyword>
<dbReference type="InterPro" id="IPR006652">
    <property type="entry name" value="Kelch_1"/>
</dbReference>
<dbReference type="EMBL" id="GL983906">
    <property type="protein sequence ID" value="EGR31203.1"/>
    <property type="molecule type" value="Genomic_DNA"/>
</dbReference>
<evidence type="ECO:0000313" key="5">
    <source>
        <dbReference type="Proteomes" id="UP000008983"/>
    </source>
</evidence>
<dbReference type="Pfam" id="PF24681">
    <property type="entry name" value="Kelch_KLHDC2_KLHL20_DRC7"/>
    <property type="match status" value="1"/>
</dbReference>
<dbReference type="RefSeq" id="XP_004034689.1">
    <property type="nucleotide sequence ID" value="XM_004034641.1"/>
</dbReference>
<keyword evidence="5" id="KW-1185">Reference proteome</keyword>
<proteinExistence type="predicted"/>
<keyword evidence="4" id="KW-0012">Acyltransferase</keyword>
<dbReference type="Gene3D" id="2.120.10.80">
    <property type="entry name" value="Kelch-type beta propeller"/>
    <property type="match status" value="1"/>
</dbReference>
<dbReference type="OMA" id="VERNDMQ"/>
<evidence type="ECO:0000256" key="1">
    <source>
        <dbReference type="ARBA" id="ARBA00022441"/>
    </source>
</evidence>
<dbReference type="SUPFAM" id="SSF50965">
    <property type="entry name" value="Galactose oxidase, central domain"/>
    <property type="match status" value="2"/>
</dbReference>
<keyword evidence="2" id="KW-0677">Repeat</keyword>
<feature type="compositionally biased region" description="Low complexity" evidence="3">
    <location>
        <begin position="15"/>
        <end position="34"/>
    </location>
</feature>
<dbReference type="GO" id="GO:0004379">
    <property type="term" value="F:glycylpeptide N-tetradecanoyltransferase activity"/>
    <property type="evidence" value="ECO:0007669"/>
    <property type="project" value="UniProtKB-EC"/>
</dbReference>
<accession>G0QUA0</accession>